<dbReference type="InterPro" id="IPR001138">
    <property type="entry name" value="Zn2Cys6_DnaBD"/>
</dbReference>
<evidence type="ECO:0000256" key="1">
    <source>
        <dbReference type="ARBA" id="ARBA00023242"/>
    </source>
</evidence>
<keyword evidence="1" id="KW-0539">Nucleus</keyword>
<gene>
    <name evidence="3" type="ORF">PVAG01_04399</name>
</gene>
<protein>
    <submittedName>
        <fullName evidence="3">tRNA processing endoribonuclease</fullName>
    </submittedName>
</protein>
<comment type="caution">
    <text evidence="3">The sequence shown here is derived from an EMBL/GenBank/DDBJ whole genome shotgun (WGS) entry which is preliminary data.</text>
</comment>
<dbReference type="SUPFAM" id="SSF57701">
    <property type="entry name" value="Zn2/Cys6 DNA-binding domain"/>
    <property type="match status" value="1"/>
</dbReference>
<evidence type="ECO:0000313" key="4">
    <source>
        <dbReference type="Proteomes" id="UP001629113"/>
    </source>
</evidence>
<dbReference type="Gene3D" id="4.10.240.10">
    <property type="entry name" value="Zn(2)-C6 fungal-type DNA-binding domain"/>
    <property type="match status" value="1"/>
</dbReference>
<dbReference type="PROSITE" id="PS50048">
    <property type="entry name" value="ZN2_CY6_FUNGAL_2"/>
    <property type="match status" value="1"/>
</dbReference>
<dbReference type="Proteomes" id="UP001629113">
    <property type="component" value="Unassembled WGS sequence"/>
</dbReference>
<name>A0ABR4PP29_9HELO</name>
<dbReference type="Pfam" id="PF00172">
    <property type="entry name" value="Zn_clus"/>
    <property type="match status" value="1"/>
</dbReference>
<proteinExistence type="predicted"/>
<dbReference type="SMART" id="SM00066">
    <property type="entry name" value="GAL4"/>
    <property type="match status" value="1"/>
</dbReference>
<reference evidence="3 4" key="1">
    <citation type="submission" date="2024-06" db="EMBL/GenBank/DDBJ databases">
        <title>Complete genome of Phlyctema vagabunda strain 19-DSS-EL-015.</title>
        <authorList>
            <person name="Fiorenzani C."/>
        </authorList>
    </citation>
    <scope>NUCLEOTIDE SEQUENCE [LARGE SCALE GENOMIC DNA]</scope>
    <source>
        <strain evidence="3 4">19-DSS-EL-015</strain>
    </source>
</reference>
<feature type="domain" description="Zn(2)-C6 fungal-type" evidence="2">
    <location>
        <begin position="19"/>
        <end position="51"/>
    </location>
</feature>
<evidence type="ECO:0000259" key="2">
    <source>
        <dbReference type="PROSITE" id="PS50048"/>
    </source>
</evidence>
<organism evidence="3 4">
    <name type="scientific">Phlyctema vagabunda</name>
    <dbReference type="NCBI Taxonomy" id="108571"/>
    <lineage>
        <taxon>Eukaryota</taxon>
        <taxon>Fungi</taxon>
        <taxon>Dikarya</taxon>
        <taxon>Ascomycota</taxon>
        <taxon>Pezizomycotina</taxon>
        <taxon>Leotiomycetes</taxon>
        <taxon>Helotiales</taxon>
        <taxon>Dermateaceae</taxon>
        <taxon>Phlyctema</taxon>
    </lineage>
</organism>
<keyword evidence="4" id="KW-1185">Reference proteome</keyword>
<dbReference type="PROSITE" id="PS00463">
    <property type="entry name" value="ZN2_CY6_FUNGAL_1"/>
    <property type="match status" value="1"/>
</dbReference>
<sequence>MDAESSTTAAARPTPAHKACVHCRSRKVRCLPGPEATACQRCHRLQIACEVPAPVRRARDTKCGLCAGYSCCLALKTKLYLISLG</sequence>
<dbReference type="EMBL" id="JBFCZG010000003">
    <property type="protein sequence ID" value="KAL3425118.1"/>
    <property type="molecule type" value="Genomic_DNA"/>
</dbReference>
<accession>A0ABR4PP29</accession>
<evidence type="ECO:0000313" key="3">
    <source>
        <dbReference type="EMBL" id="KAL3425118.1"/>
    </source>
</evidence>
<dbReference type="InterPro" id="IPR036864">
    <property type="entry name" value="Zn2-C6_fun-type_DNA-bd_sf"/>
</dbReference>